<organism evidence="2 3">
    <name type="scientific">Sporisorium scitamineum</name>
    <dbReference type="NCBI Taxonomy" id="49012"/>
    <lineage>
        <taxon>Eukaryota</taxon>
        <taxon>Fungi</taxon>
        <taxon>Dikarya</taxon>
        <taxon>Basidiomycota</taxon>
        <taxon>Ustilaginomycotina</taxon>
        <taxon>Ustilaginomycetes</taxon>
        <taxon>Ustilaginales</taxon>
        <taxon>Ustilaginaceae</taxon>
        <taxon>Sporisorium</taxon>
    </lineage>
</organism>
<dbReference type="Proteomes" id="UP000242770">
    <property type="component" value="Unassembled WGS sequence"/>
</dbReference>
<evidence type="ECO:0000256" key="1">
    <source>
        <dbReference type="SAM" id="MobiDB-lite"/>
    </source>
</evidence>
<reference evidence="3" key="1">
    <citation type="submission" date="2014-06" db="EMBL/GenBank/DDBJ databases">
        <authorList>
            <person name="Berkman P.J."/>
        </authorList>
    </citation>
    <scope>NUCLEOTIDE SEQUENCE [LARGE SCALE GENOMIC DNA]</scope>
</reference>
<name>A0A0F7S1F0_9BASI</name>
<dbReference type="EMBL" id="CCFA01003999">
    <property type="protein sequence ID" value="CDS01483.1"/>
    <property type="molecule type" value="Genomic_DNA"/>
</dbReference>
<sequence>MAVPFPRGYNTDVGPIILGQDRAPRSVRSRGDRLTSAAVRVRKEAA</sequence>
<proteinExistence type="predicted"/>
<keyword evidence="3" id="KW-1185">Reference proteome</keyword>
<dbReference type="AlphaFoldDB" id="A0A0F7S1F0"/>
<feature type="region of interest" description="Disordered" evidence="1">
    <location>
        <begin position="23"/>
        <end position="46"/>
    </location>
</feature>
<accession>A0A0F7S1F0</accession>
<gene>
    <name evidence="2" type="primary">SSCI67400.1</name>
</gene>
<evidence type="ECO:0000313" key="2">
    <source>
        <dbReference type="EMBL" id="CDS01483.1"/>
    </source>
</evidence>
<evidence type="ECO:0000313" key="3">
    <source>
        <dbReference type="Proteomes" id="UP000242770"/>
    </source>
</evidence>
<protein>
    <submittedName>
        <fullName evidence="2">Uncharacterized protein</fullName>
    </submittedName>
</protein>